<reference evidence="7" key="1">
    <citation type="submission" date="2021-06" db="EMBL/GenBank/DDBJ databases">
        <authorList>
            <person name="Huq M.A."/>
        </authorList>
    </citation>
    <scope>NUCLEOTIDE SEQUENCE</scope>
    <source>
        <strain evidence="7">MAH-26</strain>
    </source>
</reference>
<evidence type="ECO:0000259" key="6">
    <source>
        <dbReference type="Pfam" id="PF07291"/>
    </source>
</evidence>
<dbReference type="RefSeq" id="WP_217792495.1">
    <property type="nucleotide sequence ID" value="NZ_JAHSPG010000013.1"/>
</dbReference>
<keyword evidence="4 5" id="KW-0472">Membrane</keyword>
<dbReference type="GO" id="GO:0030416">
    <property type="term" value="P:methylamine metabolic process"/>
    <property type="evidence" value="ECO:0007669"/>
    <property type="project" value="InterPro"/>
</dbReference>
<feature type="transmembrane region" description="Helical" evidence="5">
    <location>
        <begin position="44"/>
        <end position="65"/>
    </location>
</feature>
<dbReference type="Proteomes" id="UP000812270">
    <property type="component" value="Unassembled WGS sequence"/>
</dbReference>
<dbReference type="Pfam" id="PF07291">
    <property type="entry name" value="MauE"/>
    <property type="match status" value="1"/>
</dbReference>
<dbReference type="AlphaFoldDB" id="A0A9E2SDU6"/>
<gene>
    <name evidence="7" type="ORF">KTO63_16540</name>
</gene>
<feature type="domain" description="Methylamine utilisation protein MauE" evidence="6">
    <location>
        <begin position="3"/>
        <end position="127"/>
    </location>
</feature>
<keyword evidence="8" id="KW-1185">Reference proteome</keyword>
<evidence type="ECO:0000256" key="4">
    <source>
        <dbReference type="ARBA" id="ARBA00023136"/>
    </source>
</evidence>
<keyword evidence="2 5" id="KW-0812">Transmembrane</keyword>
<evidence type="ECO:0000313" key="7">
    <source>
        <dbReference type="EMBL" id="MBV4358775.1"/>
    </source>
</evidence>
<evidence type="ECO:0000256" key="1">
    <source>
        <dbReference type="ARBA" id="ARBA00004141"/>
    </source>
</evidence>
<dbReference type="EMBL" id="JAHSPG010000013">
    <property type="protein sequence ID" value="MBV4358775.1"/>
    <property type="molecule type" value="Genomic_DNA"/>
</dbReference>
<evidence type="ECO:0000256" key="3">
    <source>
        <dbReference type="ARBA" id="ARBA00022989"/>
    </source>
</evidence>
<evidence type="ECO:0000256" key="2">
    <source>
        <dbReference type="ARBA" id="ARBA00022692"/>
    </source>
</evidence>
<keyword evidence="3 5" id="KW-1133">Transmembrane helix</keyword>
<evidence type="ECO:0000256" key="5">
    <source>
        <dbReference type="SAM" id="Phobius"/>
    </source>
</evidence>
<sequence length="159" mass="17996">MRKIILSLTSALFILLFAYTAIDKLMHLRLFYQNLRESILLQPLAPILGLSIPVMELAVTALLFIPMYRSKGFLLATFLMLLFSLYVGYMLAFAEHLPCSCGGLISTMTWQQHLLFNLFCCMIAFACWRLSIQRSNTKPHCNTLDASSSTIRAGKAEHL</sequence>
<dbReference type="InterPro" id="IPR009908">
    <property type="entry name" value="Methylamine_util_MauE"/>
</dbReference>
<name>A0A9E2SDU6_9BACT</name>
<comment type="subcellular location">
    <subcellularLocation>
        <location evidence="1">Membrane</location>
        <topology evidence="1">Multi-pass membrane protein</topology>
    </subcellularLocation>
</comment>
<feature type="transmembrane region" description="Helical" evidence="5">
    <location>
        <begin position="72"/>
        <end position="94"/>
    </location>
</feature>
<proteinExistence type="predicted"/>
<evidence type="ECO:0000313" key="8">
    <source>
        <dbReference type="Proteomes" id="UP000812270"/>
    </source>
</evidence>
<feature type="transmembrane region" description="Helical" evidence="5">
    <location>
        <begin position="114"/>
        <end position="132"/>
    </location>
</feature>
<organism evidence="7 8">
    <name type="scientific">Pinibacter aurantiacus</name>
    <dbReference type="NCBI Taxonomy" id="2851599"/>
    <lineage>
        <taxon>Bacteria</taxon>
        <taxon>Pseudomonadati</taxon>
        <taxon>Bacteroidota</taxon>
        <taxon>Chitinophagia</taxon>
        <taxon>Chitinophagales</taxon>
        <taxon>Chitinophagaceae</taxon>
        <taxon>Pinibacter</taxon>
    </lineage>
</organism>
<comment type="caution">
    <text evidence="7">The sequence shown here is derived from an EMBL/GenBank/DDBJ whole genome shotgun (WGS) entry which is preliminary data.</text>
</comment>
<accession>A0A9E2SDU6</accession>
<protein>
    <recommendedName>
        <fullName evidence="6">Methylamine utilisation protein MauE domain-containing protein</fullName>
    </recommendedName>
</protein>
<dbReference type="GO" id="GO:0016020">
    <property type="term" value="C:membrane"/>
    <property type="evidence" value="ECO:0007669"/>
    <property type="project" value="UniProtKB-SubCell"/>
</dbReference>